<keyword evidence="5" id="KW-0119">Carbohydrate metabolism</keyword>
<dbReference type="InterPro" id="IPR017853">
    <property type="entry name" value="GH"/>
</dbReference>
<keyword evidence="4" id="KW-0136">Cellulose degradation</keyword>
<dbReference type="GO" id="GO:0030245">
    <property type="term" value="P:cellulose catabolic process"/>
    <property type="evidence" value="ECO:0007669"/>
    <property type="project" value="UniProtKB-KW"/>
</dbReference>
<dbReference type="AlphaFoldDB" id="A0AAE0KE04"/>
<evidence type="ECO:0000256" key="3">
    <source>
        <dbReference type="ARBA" id="ARBA00022801"/>
    </source>
</evidence>
<evidence type="ECO:0000256" key="5">
    <source>
        <dbReference type="ARBA" id="ARBA00023277"/>
    </source>
</evidence>
<proteinExistence type="inferred from homology"/>
<keyword evidence="7" id="KW-0961">Cell wall biogenesis/degradation</keyword>
<dbReference type="Pfam" id="PF03442">
    <property type="entry name" value="CBM_X2"/>
    <property type="match status" value="1"/>
</dbReference>
<evidence type="ECO:0000259" key="11">
    <source>
        <dbReference type="Pfam" id="PF00150"/>
    </source>
</evidence>
<dbReference type="GO" id="GO:0005576">
    <property type="term" value="C:extracellular region"/>
    <property type="evidence" value="ECO:0007669"/>
    <property type="project" value="TreeGrafter"/>
</dbReference>
<sequence>MRIKAAIVFGFAVNHFVAGGSASNNKPTKKGNLSPISAQDWIKAASPGWNAGNTLDATPNEGSWNNPPLQGSTLDYVKAAGFKSVRIPVTYTEHFTTGSPSWTINSTWLQRVSDVIDMATSRGLYVITNMHHDSWGWVDVSKPDANQTMIQEKFYAAWLQIGRTLHCKSSLVAFEPINEPPGNNAADGANLNKLNDLFIKALADSGNSKRFVTLSGLGMSIDKIQWFKAPENMTNPWAFQFHFYSPCKGKTVWGSDADKAAIDADLISVRGNFTDVPLLMGEFSASQLNCEAAARWKWYDYVVRKSTALGITTMLWDNGLDNLARESGEWRDRIAVDVITNTVKGVNNSLADSTVDASATSQTSSAYIFNKVGSAITDQTLPFLLNGNSFKSLAVGGVPLRSGEDYTISGSSVTFKEGFLTNYLSATAVPGTKANVTVEFSAGAPSQVELVQWDVPALASYSSAAKSGPSGSDLWVPIVWKGLHKVAAVAISTSDGAYLVDDWTKWLPPLQQGRGTFNSQWNFDFDHFTITSQAVNAVIAAGKNTTFTIEFYPRGAGNGNSVEYTLTV</sequence>
<dbReference type="InterPro" id="IPR050386">
    <property type="entry name" value="Glycosyl_hydrolase_5"/>
</dbReference>
<evidence type="ECO:0000313" key="13">
    <source>
        <dbReference type="EMBL" id="KAK3374236.1"/>
    </source>
</evidence>
<evidence type="ECO:0000256" key="10">
    <source>
        <dbReference type="SAM" id="SignalP"/>
    </source>
</evidence>
<evidence type="ECO:0000259" key="12">
    <source>
        <dbReference type="Pfam" id="PF03442"/>
    </source>
</evidence>
<feature type="signal peptide" evidence="10">
    <location>
        <begin position="1"/>
        <end position="22"/>
    </location>
</feature>
<evidence type="ECO:0000256" key="2">
    <source>
        <dbReference type="ARBA" id="ARBA00022729"/>
    </source>
</evidence>
<organism evidence="13 14">
    <name type="scientific">Lasiosphaeria ovina</name>
    <dbReference type="NCBI Taxonomy" id="92902"/>
    <lineage>
        <taxon>Eukaryota</taxon>
        <taxon>Fungi</taxon>
        <taxon>Dikarya</taxon>
        <taxon>Ascomycota</taxon>
        <taxon>Pezizomycotina</taxon>
        <taxon>Sordariomycetes</taxon>
        <taxon>Sordariomycetidae</taxon>
        <taxon>Sordariales</taxon>
        <taxon>Lasiosphaeriaceae</taxon>
        <taxon>Lasiosphaeria</taxon>
    </lineage>
</organism>
<feature type="domain" description="Carbohydrate binding X2" evidence="12">
    <location>
        <begin position="362"/>
        <end position="449"/>
    </location>
</feature>
<evidence type="ECO:0000256" key="7">
    <source>
        <dbReference type="ARBA" id="ARBA00023316"/>
    </source>
</evidence>
<dbReference type="Pfam" id="PF00150">
    <property type="entry name" value="Cellulase"/>
    <property type="match status" value="1"/>
</dbReference>
<feature type="chain" id="PRO_5042136991" evidence="10">
    <location>
        <begin position="23"/>
        <end position="568"/>
    </location>
</feature>
<comment type="similarity">
    <text evidence="1 9">Belongs to the glycosyl hydrolase 5 (cellulase A) family.</text>
</comment>
<evidence type="ECO:0000313" key="14">
    <source>
        <dbReference type="Proteomes" id="UP001287356"/>
    </source>
</evidence>
<keyword evidence="2 10" id="KW-0732">Signal</keyword>
<dbReference type="Proteomes" id="UP001287356">
    <property type="component" value="Unassembled WGS sequence"/>
</dbReference>
<dbReference type="EMBL" id="JAULSN010000004">
    <property type="protein sequence ID" value="KAK3374236.1"/>
    <property type="molecule type" value="Genomic_DNA"/>
</dbReference>
<dbReference type="SUPFAM" id="SSF51445">
    <property type="entry name" value="(Trans)glycosidases"/>
    <property type="match status" value="1"/>
</dbReference>
<dbReference type="InterPro" id="IPR005102">
    <property type="entry name" value="Carbo-bd_X2"/>
</dbReference>
<dbReference type="PANTHER" id="PTHR31297">
    <property type="entry name" value="GLUCAN ENDO-1,6-BETA-GLUCOSIDASE B"/>
    <property type="match status" value="1"/>
</dbReference>
<evidence type="ECO:0000256" key="9">
    <source>
        <dbReference type="RuleBase" id="RU361153"/>
    </source>
</evidence>
<dbReference type="InterPro" id="IPR013783">
    <property type="entry name" value="Ig-like_fold"/>
</dbReference>
<gene>
    <name evidence="13" type="ORF">B0T24DRAFT_704512</name>
</gene>
<name>A0AAE0KE04_9PEZI</name>
<evidence type="ECO:0000256" key="1">
    <source>
        <dbReference type="ARBA" id="ARBA00005641"/>
    </source>
</evidence>
<evidence type="ECO:0000256" key="8">
    <source>
        <dbReference type="ARBA" id="ARBA00023326"/>
    </source>
</evidence>
<keyword evidence="14" id="KW-1185">Reference proteome</keyword>
<protein>
    <submittedName>
        <fullName evidence="13">Glycoside hydrolase superfamily</fullName>
    </submittedName>
</protein>
<dbReference type="GO" id="GO:0008422">
    <property type="term" value="F:beta-glucosidase activity"/>
    <property type="evidence" value="ECO:0007669"/>
    <property type="project" value="TreeGrafter"/>
</dbReference>
<dbReference type="InterPro" id="IPR001547">
    <property type="entry name" value="Glyco_hydro_5"/>
</dbReference>
<evidence type="ECO:0000256" key="4">
    <source>
        <dbReference type="ARBA" id="ARBA00023001"/>
    </source>
</evidence>
<reference evidence="13" key="2">
    <citation type="submission" date="2023-06" db="EMBL/GenBank/DDBJ databases">
        <authorList>
            <consortium name="Lawrence Berkeley National Laboratory"/>
            <person name="Haridas S."/>
            <person name="Hensen N."/>
            <person name="Bonometti L."/>
            <person name="Westerberg I."/>
            <person name="Brannstrom I.O."/>
            <person name="Guillou S."/>
            <person name="Cros-Aarteil S."/>
            <person name="Calhoun S."/>
            <person name="Kuo A."/>
            <person name="Mondo S."/>
            <person name="Pangilinan J."/>
            <person name="Riley R."/>
            <person name="Labutti K."/>
            <person name="Andreopoulos B."/>
            <person name="Lipzen A."/>
            <person name="Chen C."/>
            <person name="Yanf M."/>
            <person name="Daum C."/>
            <person name="Ng V."/>
            <person name="Clum A."/>
            <person name="Steindorff A."/>
            <person name="Ohm R."/>
            <person name="Martin F."/>
            <person name="Silar P."/>
            <person name="Natvig D."/>
            <person name="Lalanne C."/>
            <person name="Gautier V."/>
            <person name="Ament-Velasquez S.L."/>
            <person name="Kruys A."/>
            <person name="Hutchinson M.I."/>
            <person name="Powell A.J."/>
            <person name="Barry K."/>
            <person name="Miller A.N."/>
            <person name="Grigoriev I.V."/>
            <person name="Debuchy R."/>
            <person name="Gladieux P."/>
            <person name="Thoren M.H."/>
            <person name="Johannesson H."/>
        </authorList>
    </citation>
    <scope>NUCLEOTIDE SEQUENCE</scope>
    <source>
        <strain evidence="13">CBS 958.72</strain>
    </source>
</reference>
<evidence type="ECO:0000256" key="6">
    <source>
        <dbReference type="ARBA" id="ARBA00023295"/>
    </source>
</evidence>
<dbReference type="Gene3D" id="3.20.20.80">
    <property type="entry name" value="Glycosidases"/>
    <property type="match status" value="1"/>
</dbReference>
<dbReference type="InterPro" id="IPR014756">
    <property type="entry name" value="Ig_E-set"/>
</dbReference>
<keyword evidence="3 9" id="KW-0378">Hydrolase</keyword>
<feature type="domain" description="Glycoside hydrolase family 5" evidence="11">
    <location>
        <begin position="54"/>
        <end position="319"/>
    </location>
</feature>
<keyword evidence="6 9" id="KW-0326">Glycosidase</keyword>
<dbReference type="PANTHER" id="PTHR31297:SF41">
    <property type="entry name" value="ENDOGLUCANASE, PUTATIVE (AFU_ORTHOLOGUE AFUA_5G01830)-RELATED"/>
    <property type="match status" value="1"/>
</dbReference>
<dbReference type="SUPFAM" id="SSF81296">
    <property type="entry name" value="E set domains"/>
    <property type="match status" value="1"/>
</dbReference>
<dbReference type="GO" id="GO:0071555">
    <property type="term" value="P:cell wall organization"/>
    <property type="evidence" value="ECO:0007669"/>
    <property type="project" value="UniProtKB-KW"/>
</dbReference>
<comment type="caution">
    <text evidence="13">The sequence shown here is derived from an EMBL/GenBank/DDBJ whole genome shotgun (WGS) entry which is preliminary data.</text>
</comment>
<dbReference type="Gene3D" id="2.60.40.10">
    <property type="entry name" value="Immunoglobulins"/>
    <property type="match status" value="1"/>
</dbReference>
<accession>A0AAE0KE04</accession>
<keyword evidence="8" id="KW-0624">Polysaccharide degradation</keyword>
<reference evidence="13" key="1">
    <citation type="journal article" date="2023" name="Mol. Phylogenet. Evol.">
        <title>Genome-scale phylogeny and comparative genomics of the fungal order Sordariales.</title>
        <authorList>
            <person name="Hensen N."/>
            <person name="Bonometti L."/>
            <person name="Westerberg I."/>
            <person name="Brannstrom I.O."/>
            <person name="Guillou S."/>
            <person name="Cros-Aarteil S."/>
            <person name="Calhoun S."/>
            <person name="Haridas S."/>
            <person name="Kuo A."/>
            <person name="Mondo S."/>
            <person name="Pangilinan J."/>
            <person name="Riley R."/>
            <person name="LaButti K."/>
            <person name="Andreopoulos B."/>
            <person name="Lipzen A."/>
            <person name="Chen C."/>
            <person name="Yan M."/>
            <person name="Daum C."/>
            <person name="Ng V."/>
            <person name="Clum A."/>
            <person name="Steindorff A."/>
            <person name="Ohm R.A."/>
            <person name="Martin F."/>
            <person name="Silar P."/>
            <person name="Natvig D.O."/>
            <person name="Lalanne C."/>
            <person name="Gautier V."/>
            <person name="Ament-Velasquez S.L."/>
            <person name="Kruys A."/>
            <person name="Hutchinson M.I."/>
            <person name="Powell A.J."/>
            <person name="Barry K."/>
            <person name="Miller A.N."/>
            <person name="Grigoriev I.V."/>
            <person name="Debuchy R."/>
            <person name="Gladieux P."/>
            <person name="Hiltunen Thoren M."/>
            <person name="Johannesson H."/>
        </authorList>
    </citation>
    <scope>NUCLEOTIDE SEQUENCE</scope>
    <source>
        <strain evidence="13">CBS 958.72</strain>
    </source>
</reference>
<dbReference type="GO" id="GO:0009986">
    <property type="term" value="C:cell surface"/>
    <property type="evidence" value="ECO:0007669"/>
    <property type="project" value="TreeGrafter"/>
</dbReference>